<dbReference type="InterPro" id="IPR007822">
    <property type="entry name" value="LANC-like"/>
</dbReference>
<dbReference type="OrthoDB" id="10257263at2759"/>
<keyword evidence="2" id="KW-0479">Metal-binding</keyword>
<dbReference type="Gene3D" id="1.50.10.10">
    <property type="match status" value="1"/>
</dbReference>
<keyword evidence="3" id="KW-0472">Membrane</keyword>
<evidence type="ECO:0000313" key="4">
    <source>
        <dbReference type="EMBL" id="VDL96254.1"/>
    </source>
</evidence>
<dbReference type="SMART" id="SM01260">
    <property type="entry name" value="LANC_like"/>
    <property type="match status" value="1"/>
</dbReference>
<dbReference type="PANTHER" id="PTHR12736:SF7">
    <property type="entry name" value="LANC-LIKE PROTEIN 3"/>
    <property type="match status" value="1"/>
</dbReference>
<feature type="binding site" evidence="2">
    <location>
        <position position="344"/>
    </location>
    <ligand>
        <name>Zn(2+)</name>
        <dbReference type="ChEBI" id="CHEBI:29105"/>
    </ligand>
</feature>
<protein>
    <submittedName>
        <fullName evidence="6">LanC-like protein 3 homolog</fullName>
    </submittedName>
</protein>
<dbReference type="Pfam" id="PF05147">
    <property type="entry name" value="LANC_like"/>
    <property type="match status" value="1"/>
</dbReference>
<dbReference type="AlphaFoldDB" id="A0A183T071"/>
<dbReference type="GO" id="GO:0005975">
    <property type="term" value="P:carbohydrate metabolic process"/>
    <property type="evidence" value="ECO:0007669"/>
    <property type="project" value="InterPro"/>
</dbReference>
<evidence type="ECO:0000313" key="5">
    <source>
        <dbReference type="Proteomes" id="UP000275846"/>
    </source>
</evidence>
<dbReference type="InterPro" id="IPR020464">
    <property type="entry name" value="LanC-like_prot_euk"/>
</dbReference>
<feature type="transmembrane region" description="Helical" evidence="3">
    <location>
        <begin position="225"/>
        <end position="246"/>
    </location>
</feature>
<dbReference type="SUPFAM" id="SSF158745">
    <property type="entry name" value="LanC-like"/>
    <property type="match status" value="1"/>
</dbReference>
<dbReference type="Proteomes" id="UP000275846">
    <property type="component" value="Unassembled WGS sequence"/>
</dbReference>
<feature type="binding site" evidence="2">
    <location>
        <position position="298"/>
    </location>
    <ligand>
        <name>Zn(2+)</name>
        <dbReference type="ChEBI" id="CHEBI:29105"/>
    </ligand>
</feature>
<feature type="binding site" evidence="2">
    <location>
        <position position="345"/>
    </location>
    <ligand>
        <name>Zn(2+)</name>
        <dbReference type="ChEBI" id="CHEBI:29105"/>
    </ligand>
</feature>
<keyword evidence="5" id="KW-1185">Reference proteome</keyword>
<gene>
    <name evidence="4" type="ORF">SSLN_LOCUS9869</name>
</gene>
<dbReference type="WBParaSite" id="SSLN_0001023501-mRNA-1">
    <property type="protein sequence ID" value="SSLN_0001023501-mRNA-1"/>
    <property type="gene ID" value="SSLN_0001023501"/>
</dbReference>
<dbReference type="PANTHER" id="PTHR12736">
    <property type="entry name" value="LANC-LIKE PROTEIN"/>
    <property type="match status" value="1"/>
</dbReference>
<keyword evidence="3" id="KW-1133">Transmembrane helix</keyword>
<keyword evidence="2" id="KW-0862">Zinc</keyword>
<feature type="transmembrane region" description="Helical" evidence="3">
    <location>
        <begin position="111"/>
        <end position="131"/>
    </location>
</feature>
<evidence type="ECO:0000256" key="3">
    <source>
        <dbReference type="SAM" id="Phobius"/>
    </source>
</evidence>
<dbReference type="GO" id="GO:0046872">
    <property type="term" value="F:metal ion binding"/>
    <property type="evidence" value="ECO:0007669"/>
    <property type="project" value="UniProtKB-KW"/>
</dbReference>
<sequence length="423" mass="46483">MARFFPNPYLNTSGETVPLQLSAEDALREAVTTVSFCLADRSTRPSVRDGCLYTGCIGIAWAAIRVARTAGMNPEETARLLQAARQLVEQTLNFAAQDAGGGRRSDKEQQLAFLVGLPGVWLVAATLYHYLGLMAERNRYLSKYAELAPYFTPEIVFPQGSDELFIGRGGYLCGLYELRQITGEEVVSNDVIFSICDAILTSGQRYAAKNHSSSPLMYSYHGTEYLGAAHGLCGILFAVLLFPAYLESRRAPAVDLVRGAVDYLLSVTPEDTGNLPAATDELPPNHRIPGRHELVHWCHGAAGAVYVYARAYGFWRDEKYLQAARRCADVVWHRGFLKKGPGICHGIAGSGYTQLLLYRLTGEARYLQRATAFAEFLQNPTFKLEARQPDSPLSLYEGLAGTACFLADLSQPSIAAFPLMNPF</sequence>
<dbReference type="EMBL" id="UYSU01035505">
    <property type="protein sequence ID" value="VDL96254.1"/>
    <property type="molecule type" value="Genomic_DNA"/>
</dbReference>
<dbReference type="PRINTS" id="PR01950">
    <property type="entry name" value="LANCSUPER"/>
</dbReference>
<dbReference type="GO" id="GO:0005886">
    <property type="term" value="C:plasma membrane"/>
    <property type="evidence" value="ECO:0007669"/>
    <property type="project" value="TreeGrafter"/>
</dbReference>
<comment type="similarity">
    <text evidence="1">Belongs to the LanC-like protein family.</text>
</comment>
<proteinExistence type="inferred from homology"/>
<dbReference type="GO" id="GO:0031179">
    <property type="term" value="P:peptide modification"/>
    <property type="evidence" value="ECO:0007669"/>
    <property type="project" value="InterPro"/>
</dbReference>
<evidence type="ECO:0000313" key="6">
    <source>
        <dbReference type="WBParaSite" id="SSLN_0001023501-mRNA-1"/>
    </source>
</evidence>
<evidence type="ECO:0000256" key="1">
    <source>
        <dbReference type="ARBA" id="ARBA00007179"/>
    </source>
</evidence>
<dbReference type="CDD" id="cd04794">
    <property type="entry name" value="euk_LANCL"/>
    <property type="match status" value="1"/>
</dbReference>
<dbReference type="InterPro" id="IPR012341">
    <property type="entry name" value="6hp_glycosidase-like_sf"/>
</dbReference>
<evidence type="ECO:0000256" key="2">
    <source>
        <dbReference type="PIRSR" id="PIRSR607822-1"/>
    </source>
</evidence>
<accession>A0A183T071</accession>
<keyword evidence="3" id="KW-0812">Transmembrane</keyword>
<reference evidence="6" key="1">
    <citation type="submission" date="2016-06" db="UniProtKB">
        <authorList>
            <consortium name="WormBaseParasite"/>
        </authorList>
    </citation>
    <scope>IDENTIFICATION</scope>
</reference>
<organism evidence="6">
    <name type="scientific">Schistocephalus solidus</name>
    <name type="common">Tapeworm</name>
    <dbReference type="NCBI Taxonomy" id="70667"/>
    <lineage>
        <taxon>Eukaryota</taxon>
        <taxon>Metazoa</taxon>
        <taxon>Spiralia</taxon>
        <taxon>Lophotrochozoa</taxon>
        <taxon>Platyhelminthes</taxon>
        <taxon>Cestoda</taxon>
        <taxon>Eucestoda</taxon>
        <taxon>Diphyllobothriidea</taxon>
        <taxon>Diphyllobothriidae</taxon>
        <taxon>Schistocephalus</taxon>
    </lineage>
</organism>
<dbReference type="PRINTS" id="PR01951">
    <property type="entry name" value="LANCEUKARYTE"/>
</dbReference>
<name>A0A183T071_SCHSO</name>
<reference evidence="4 5" key="2">
    <citation type="submission" date="2018-11" db="EMBL/GenBank/DDBJ databases">
        <authorList>
            <consortium name="Pathogen Informatics"/>
        </authorList>
    </citation>
    <scope>NUCLEOTIDE SEQUENCE [LARGE SCALE GENOMIC DNA]</scope>
    <source>
        <strain evidence="4 5">NST_G2</strain>
    </source>
</reference>